<name>A0A2X3ELL0_9HELI</name>
<dbReference type="EMBL" id="UAWL01000017">
    <property type="protein sequence ID" value="SQC36264.1"/>
    <property type="molecule type" value="Genomic_DNA"/>
</dbReference>
<dbReference type="CDD" id="cd06223">
    <property type="entry name" value="PRTases_typeI"/>
    <property type="match status" value="1"/>
</dbReference>
<dbReference type="GO" id="GO:0016757">
    <property type="term" value="F:glycosyltransferase activity"/>
    <property type="evidence" value="ECO:0007669"/>
    <property type="project" value="UniProtKB-KW"/>
</dbReference>
<proteinExistence type="predicted"/>
<evidence type="ECO:0000313" key="1">
    <source>
        <dbReference type="EMBL" id="SQC36264.1"/>
    </source>
</evidence>
<evidence type="ECO:0000313" key="2">
    <source>
        <dbReference type="Proteomes" id="UP000250166"/>
    </source>
</evidence>
<dbReference type="Proteomes" id="UP000250166">
    <property type="component" value="Unassembled WGS sequence"/>
</dbReference>
<keyword evidence="1" id="KW-0808">Transferase</keyword>
<dbReference type="SUPFAM" id="SSF53271">
    <property type="entry name" value="PRTase-like"/>
    <property type="match status" value="1"/>
</dbReference>
<reference evidence="1 2" key="1">
    <citation type="submission" date="2018-06" db="EMBL/GenBank/DDBJ databases">
        <authorList>
            <consortium name="Pathogen Informatics"/>
            <person name="Doyle S."/>
        </authorList>
    </citation>
    <scope>NUCLEOTIDE SEQUENCE [LARGE SCALE GENOMIC DNA]</scope>
    <source>
        <strain evidence="1 2">NCTC13102</strain>
    </source>
</reference>
<dbReference type="Gene3D" id="3.40.50.2020">
    <property type="match status" value="1"/>
</dbReference>
<dbReference type="AlphaFoldDB" id="A0A2X3ELL0"/>
<accession>A0A2X3ELL0</accession>
<organism evidence="1 2">
    <name type="scientific">Helicobacter fennelliae</name>
    <dbReference type="NCBI Taxonomy" id="215"/>
    <lineage>
        <taxon>Bacteria</taxon>
        <taxon>Pseudomonadati</taxon>
        <taxon>Campylobacterota</taxon>
        <taxon>Epsilonproteobacteria</taxon>
        <taxon>Campylobacterales</taxon>
        <taxon>Helicobacteraceae</taxon>
        <taxon>Helicobacter</taxon>
    </lineage>
</organism>
<sequence>MIVDDIITTGTSFGEAIDVCQRSGARVHFGIALCDARSAEVV</sequence>
<protein>
    <submittedName>
        <fullName evidence="1">Purine/pyrimidine phosphoribosyltransferase</fullName>
    </submittedName>
</protein>
<dbReference type="InterPro" id="IPR000836">
    <property type="entry name" value="PRTase_dom"/>
</dbReference>
<keyword evidence="1" id="KW-0328">Glycosyltransferase</keyword>
<dbReference type="InterPro" id="IPR029057">
    <property type="entry name" value="PRTase-like"/>
</dbReference>
<gene>
    <name evidence="1" type="ORF">NCTC13102_02074</name>
</gene>